<dbReference type="EMBL" id="JBEPMB010000001">
    <property type="protein sequence ID" value="MET3613211.1"/>
    <property type="molecule type" value="Genomic_DNA"/>
</dbReference>
<comment type="domain">
    <text evidence="10">Consists of 16-stranded beta-barrel sheets, with large surface-exposed loops, that form a transmembrane pore at the center of each barrel. The pore is partially ocluded by a peptide loop that folds into the pore lumen.</text>
</comment>
<dbReference type="RefSeq" id="WP_354555695.1">
    <property type="nucleotide sequence ID" value="NZ_JBEPMB010000001.1"/>
</dbReference>
<protein>
    <recommendedName>
        <fullName evidence="10">Porin</fullName>
    </recommendedName>
</protein>
<comment type="caution">
    <text evidence="11">The sequence shown here is derived from an EMBL/GenBank/DDBJ whole genome shotgun (WGS) entry which is preliminary data.</text>
</comment>
<keyword evidence="5 10" id="KW-0732">Signal</keyword>
<name>A0ABV2IYP1_9HYPH</name>
<organism evidence="11 12">
    <name type="scientific">Rhizobium aquaticum</name>
    <dbReference type="NCBI Taxonomy" id="1549636"/>
    <lineage>
        <taxon>Bacteria</taxon>
        <taxon>Pseudomonadati</taxon>
        <taxon>Pseudomonadota</taxon>
        <taxon>Alphaproteobacteria</taxon>
        <taxon>Hyphomicrobiales</taxon>
        <taxon>Rhizobiaceae</taxon>
        <taxon>Rhizobium/Agrobacterium group</taxon>
        <taxon>Rhizobium</taxon>
    </lineage>
</organism>
<comment type="similarity">
    <text evidence="1 10">Belongs to the alphaproteobacteria porin family.</text>
</comment>
<dbReference type="Proteomes" id="UP001549047">
    <property type="component" value="Unassembled WGS sequence"/>
</dbReference>
<keyword evidence="9 10" id="KW-0998">Cell outer membrane</keyword>
<gene>
    <name evidence="11" type="ORF">ABID16_001516</name>
</gene>
<comment type="subcellular location">
    <subcellularLocation>
        <location evidence="10">Cell outer membrane</location>
        <topology evidence="10">Multi-pass membrane protein</topology>
    </subcellularLocation>
</comment>
<sequence>MNIKGLLLGTAAAFAVVSGAQAADAIVAAAPEPMEYVKVCDAFGTGYFYIPGTETCLKINGSVRWQLNYSNNPALLTTQAAGTPTNAGYHWSSNTGSYGRIEVNAKNSTEVGTVYSFIRITGNSGSVAGSGVSTGTTYNGFTTAFYAGVDAGAFGFEVGNFDTYLHRNIVAGGLTDDGGNHKGITTSYAAVYGKSGALTYSAGVDDWSNVAGKTAGLNAGVRYGNIDKDPFSGAIAVNYDIAAKAFGAKGYVQAIFNPVTLRLIGVYSASANSQYAPAQGFSMVAGGKVNLTSQIFAAVDYSYSFTPKTWNVVGDLGWNVANGFAVLAEGKYTSTKTSSGFLRFERSF</sequence>
<proteinExistence type="inferred from homology"/>
<evidence type="ECO:0000256" key="10">
    <source>
        <dbReference type="RuleBase" id="RU364005"/>
    </source>
</evidence>
<keyword evidence="12" id="KW-1185">Reference proteome</keyword>
<accession>A0ABV2IYP1</accession>
<dbReference type="Pfam" id="PF02530">
    <property type="entry name" value="Porin_2"/>
    <property type="match status" value="1"/>
</dbReference>
<keyword evidence="2 10" id="KW-0813">Transport</keyword>
<reference evidence="11 12" key="1">
    <citation type="submission" date="2024-06" db="EMBL/GenBank/DDBJ databases">
        <title>Genomic Encyclopedia of Type Strains, Phase IV (KMG-IV): sequencing the most valuable type-strain genomes for metagenomic binning, comparative biology and taxonomic classification.</title>
        <authorList>
            <person name="Goeker M."/>
        </authorList>
    </citation>
    <scope>NUCLEOTIDE SEQUENCE [LARGE SCALE GENOMIC DNA]</scope>
    <source>
        <strain evidence="11 12">DSM 29780</strain>
    </source>
</reference>
<evidence type="ECO:0000256" key="8">
    <source>
        <dbReference type="ARBA" id="ARBA00023136"/>
    </source>
</evidence>
<keyword evidence="8 10" id="KW-0472">Membrane</keyword>
<evidence type="ECO:0000256" key="6">
    <source>
        <dbReference type="ARBA" id="ARBA00023065"/>
    </source>
</evidence>
<evidence type="ECO:0000313" key="11">
    <source>
        <dbReference type="EMBL" id="MET3613211.1"/>
    </source>
</evidence>
<feature type="signal peptide" evidence="10">
    <location>
        <begin position="1"/>
        <end position="22"/>
    </location>
</feature>
<keyword evidence="7 10" id="KW-0626">Porin</keyword>
<keyword evidence="4 10" id="KW-0812">Transmembrane</keyword>
<keyword evidence="3 10" id="KW-1134">Transmembrane beta strand</keyword>
<feature type="chain" id="PRO_5044985613" description="Porin" evidence="10">
    <location>
        <begin position="23"/>
        <end position="348"/>
    </location>
</feature>
<evidence type="ECO:0000256" key="9">
    <source>
        <dbReference type="ARBA" id="ARBA00023237"/>
    </source>
</evidence>
<keyword evidence="6 10" id="KW-0406">Ion transport</keyword>
<evidence type="ECO:0000256" key="2">
    <source>
        <dbReference type="ARBA" id="ARBA00022448"/>
    </source>
</evidence>
<evidence type="ECO:0000256" key="7">
    <source>
        <dbReference type="ARBA" id="ARBA00023114"/>
    </source>
</evidence>
<evidence type="ECO:0000313" key="12">
    <source>
        <dbReference type="Proteomes" id="UP001549047"/>
    </source>
</evidence>
<evidence type="ECO:0000256" key="5">
    <source>
        <dbReference type="ARBA" id="ARBA00022729"/>
    </source>
</evidence>
<evidence type="ECO:0000256" key="4">
    <source>
        <dbReference type="ARBA" id="ARBA00022692"/>
    </source>
</evidence>
<evidence type="ECO:0000256" key="1">
    <source>
        <dbReference type="ARBA" id="ARBA00009521"/>
    </source>
</evidence>
<dbReference type="InterPro" id="IPR003684">
    <property type="entry name" value="Porin_alphabac"/>
</dbReference>
<comment type="function">
    <text evidence="10">Forms passive diffusion pores that allow small molecular weight hydrophilic materials across the outer membrane.</text>
</comment>
<evidence type="ECO:0000256" key="3">
    <source>
        <dbReference type="ARBA" id="ARBA00022452"/>
    </source>
</evidence>